<evidence type="ECO:0000313" key="1">
    <source>
        <dbReference type="EMBL" id="TWU71064.1"/>
    </source>
</evidence>
<dbReference type="EMBL" id="SBHS01000053">
    <property type="protein sequence ID" value="TWU71064.1"/>
    <property type="molecule type" value="Genomic_DNA"/>
</dbReference>
<dbReference type="Proteomes" id="UP000317257">
    <property type="component" value="Unassembled WGS sequence"/>
</dbReference>
<comment type="caution">
    <text evidence="1">The sequence shown here is derived from an EMBL/GenBank/DDBJ whole genome shotgun (WGS) entry which is preliminary data.</text>
</comment>
<accession>A0A5C6G0W4</accession>
<organism evidence="1 2">
    <name type="scientific">Metarhizium rileyi (strain RCEF 4871)</name>
    <name type="common">Nomuraea rileyi</name>
    <dbReference type="NCBI Taxonomy" id="1649241"/>
    <lineage>
        <taxon>Eukaryota</taxon>
        <taxon>Fungi</taxon>
        <taxon>Dikarya</taxon>
        <taxon>Ascomycota</taxon>
        <taxon>Pezizomycotina</taxon>
        <taxon>Sordariomycetes</taxon>
        <taxon>Hypocreomycetidae</taxon>
        <taxon>Hypocreales</taxon>
        <taxon>Clavicipitaceae</taxon>
        <taxon>Metarhizium</taxon>
    </lineage>
</organism>
<evidence type="ECO:0000313" key="2">
    <source>
        <dbReference type="Proteomes" id="UP000317257"/>
    </source>
</evidence>
<dbReference type="AlphaFoldDB" id="A0A5C6G0W4"/>
<reference evidence="2" key="1">
    <citation type="submission" date="2018-12" db="EMBL/GenBank/DDBJ databases">
        <title>The complete genome of Metarhizium rileyi, a key fungal pathogen of Lepidoptera.</title>
        <authorList>
            <person name="Binneck E."/>
            <person name="Lastra C.C.L."/>
            <person name="Sosa-Gomez D.R."/>
        </authorList>
    </citation>
    <scope>NUCLEOTIDE SEQUENCE [LARGE SCALE GENOMIC DNA]</scope>
    <source>
        <strain evidence="2">Cep018-CH2</strain>
    </source>
</reference>
<protein>
    <submittedName>
        <fullName evidence="1">Uncharacterized protein</fullName>
    </submittedName>
</protein>
<sequence>MTGEHRDPGSSALERLPSELVRGVVEALKEVTGPQLLRNLASLRLASTKCQEIVETAFSSGLASPAAKITYKYPGEDQGPYFSSFINFVLGRHRPGETTKKLCLDCSWPLTSGDAALRDQLSKLRKLAFPDMAQSSVVVCEDDDLSYALLEALLLLFPAAEEIQLTLPSDIDLRKFHKVISFSSQPRPAFSSQPYLVQKLKVHTTKYALRLSIQEVDFEMYEPEVFSKGARTTNLYDEYHSKYAPFLTELTSSRRDLKTLRLKAPMAALGTIDAQTLVPFKASYKTVNRLVLTPVLPDASTRQDMVVADDFSLRVFPNLRQLDVPAVLIENCMAQAERRNQPPPFPPLLHAILWTSVTHGLSWQESYSRAYTTARRGRNNNTILAWA</sequence>
<name>A0A5C6G0W4_METRR</name>
<gene>
    <name evidence="1" type="ORF">ED733_000779</name>
</gene>
<proteinExistence type="predicted"/>